<dbReference type="Proteomes" id="UP000300879">
    <property type="component" value="Chromosome"/>
</dbReference>
<protein>
    <submittedName>
        <fullName evidence="7">Putative periplasmic oligopeptide-binding protein</fullName>
    </submittedName>
</protein>
<evidence type="ECO:0000313" key="8">
    <source>
        <dbReference type="Proteomes" id="UP000300879"/>
    </source>
</evidence>
<organism evidence="7 8">
    <name type="scientific">Paenibacillus algicola</name>
    <dbReference type="NCBI Taxonomy" id="2565926"/>
    <lineage>
        <taxon>Bacteria</taxon>
        <taxon>Bacillati</taxon>
        <taxon>Bacillota</taxon>
        <taxon>Bacilli</taxon>
        <taxon>Bacillales</taxon>
        <taxon>Paenibacillaceae</taxon>
        <taxon>Paenibacillus</taxon>
    </lineage>
</organism>
<dbReference type="Gene3D" id="3.10.105.10">
    <property type="entry name" value="Dipeptide-binding Protein, Domain 3"/>
    <property type="match status" value="1"/>
</dbReference>
<keyword evidence="5" id="KW-0571">Peptide transport</keyword>
<gene>
    <name evidence="7" type="ORF">E6C60_1506</name>
</gene>
<dbReference type="InterPro" id="IPR000914">
    <property type="entry name" value="SBP_5_dom"/>
</dbReference>
<evidence type="ECO:0000313" key="7">
    <source>
        <dbReference type="EMBL" id="QCT02222.1"/>
    </source>
</evidence>
<keyword evidence="5" id="KW-0653">Protein transport</keyword>
<evidence type="ECO:0000256" key="4">
    <source>
        <dbReference type="ARBA" id="ARBA00022729"/>
    </source>
</evidence>
<proteinExistence type="inferred from homology"/>
<evidence type="ECO:0000256" key="5">
    <source>
        <dbReference type="ARBA" id="ARBA00022856"/>
    </source>
</evidence>
<dbReference type="Gene3D" id="3.40.190.10">
    <property type="entry name" value="Periplasmic binding protein-like II"/>
    <property type="match status" value="1"/>
</dbReference>
<dbReference type="EMBL" id="CP040396">
    <property type="protein sequence ID" value="QCT02222.1"/>
    <property type="molecule type" value="Genomic_DNA"/>
</dbReference>
<dbReference type="GO" id="GO:0015833">
    <property type="term" value="P:peptide transport"/>
    <property type="evidence" value="ECO:0007669"/>
    <property type="project" value="UniProtKB-KW"/>
</dbReference>
<dbReference type="Pfam" id="PF00496">
    <property type="entry name" value="SBP_bac_5"/>
    <property type="match status" value="1"/>
</dbReference>
<dbReference type="SUPFAM" id="SSF53850">
    <property type="entry name" value="Periplasmic binding protein-like II"/>
    <property type="match status" value="1"/>
</dbReference>
<keyword evidence="3" id="KW-0813">Transport</keyword>
<dbReference type="FunFam" id="3.90.76.10:FF:000001">
    <property type="entry name" value="Oligopeptide ABC transporter substrate-binding protein"/>
    <property type="match status" value="1"/>
</dbReference>
<feature type="domain" description="Solute-binding protein family 5" evidence="6">
    <location>
        <begin position="102"/>
        <end position="489"/>
    </location>
</feature>
<dbReference type="PANTHER" id="PTHR30290">
    <property type="entry name" value="PERIPLASMIC BINDING COMPONENT OF ABC TRANSPORTER"/>
    <property type="match status" value="1"/>
</dbReference>
<comment type="subcellular location">
    <subcellularLocation>
        <location evidence="1">Cell envelope</location>
    </subcellularLocation>
</comment>
<accession>A0A4P8XI20</accession>
<evidence type="ECO:0000256" key="3">
    <source>
        <dbReference type="ARBA" id="ARBA00022448"/>
    </source>
</evidence>
<dbReference type="InterPro" id="IPR030678">
    <property type="entry name" value="Peptide/Ni-bd"/>
</dbReference>
<evidence type="ECO:0000259" key="6">
    <source>
        <dbReference type="Pfam" id="PF00496"/>
    </source>
</evidence>
<dbReference type="FunFam" id="3.10.105.10:FF:000001">
    <property type="entry name" value="Oligopeptide ABC transporter, oligopeptide-binding protein"/>
    <property type="match status" value="1"/>
</dbReference>
<dbReference type="Gene3D" id="3.90.76.10">
    <property type="entry name" value="Dipeptide-binding Protein, Domain 1"/>
    <property type="match status" value="1"/>
</dbReference>
<reference evidence="7 8" key="1">
    <citation type="submission" date="2019-05" db="EMBL/GenBank/DDBJ databases">
        <authorList>
            <person name="Chen C."/>
        </authorList>
    </citation>
    <scope>NUCLEOTIDE SEQUENCE [LARGE SCALE GENOMIC DNA]</scope>
    <source>
        <strain evidence="7 8">HB172198</strain>
    </source>
</reference>
<dbReference type="KEGG" id="palo:E6C60_1506"/>
<dbReference type="PIRSF" id="PIRSF002741">
    <property type="entry name" value="MppA"/>
    <property type="match status" value="1"/>
</dbReference>
<dbReference type="GO" id="GO:0030288">
    <property type="term" value="C:outer membrane-bounded periplasmic space"/>
    <property type="evidence" value="ECO:0007669"/>
    <property type="project" value="UniProtKB-ARBA"/>
</dbReference>
<evidence type="ECO:0000256" key="1">
    <source>
        <dbReference type="ARBA" id="ARBA00004196"/>
    </source>
</evidence>
<comment type="similarity">
    <text evidence="2">Belongs to the bacterial solute-binding protein 5 family.</text>
</comment>
<name>A0A4P8XI20_9BACL</name>
<dbReference type="CDD" id="cd08504">
    <property type="entry name" value="PBP2_OppA"/>
    <property type="match status" value="1"/>
</dbReference>
<evidence type="ECO:0000256" key="2">
    <source>
        <dbReference type="ARBA" id="ARBA00005695"/>
    </source>
</evidence>
<dbReference type="GO" id="GO:0043190">
    <property type="term" value="C:ATP-binding cassette (ABC) transporter complex"/>
    <property type="evidence" value="ECO:0007669"/>
    <property type="project" value="InterPro"/>
</dbReference>
<dbReference type="GO" id="GO:1904680">
    <property type="term" value="F:peptide transmembrane transporter activity"/>
    <property type="evidence" value="ECO:0007669"/>
    <property type="project" value="TreeGrafter"/>
</dbReference>
<dbReference type="AlphaFoldDB" id="A0A4P8XI20"/>
<keyword evidence="4" id="KW-0732">Signal</keyword>
<sequence>MNFSFSLNDQELEKGAYKMKKRTYHLLLMTALLACGSLLGACGAGNQEEAAGDKPREQVFRMNIASEPPTLDPGQAQDNNSNTIINAIFEGLTRKGPDGEEVPGTAESWTISEDGLTYVFSLRQDAKWSNGDPVTAKDFEYAWKRVLDPSFAPAPPYAYQLYYIKNAEAYNLGELDQAEDVGVKATDDYTLEVTLENPTPYFLSLMSFQTYFPLHASVKDNEKWATQPETLIGNGPFKLASMTKGQKIEMVKNDQYWDQDNIKLEKVQMSIVNSSATELSSYRNNELDYAGHPVGNIPTDQLAAVKEQMPDELNIKGISSTYFYVFNTTQEPFDNVNIRKAFSMAIDRQAIVDKITQGGQLPAYGFVPPGIKGKEEEFRTEVSENYFEENIEEAKQLLEQGMKEKGYTELPAVTLIYNSDDNHKKIALAIVDMWKKNLGVNVSVQNQEWGVFLKNRTDLNYQIARAGWGADYNDPMTYIDIWKTGSGNNDTGFSNAVYDQLVEDAYATDDHTQRMDLMAQAEKILVQEQQIVMPIYYYSSVSLIKPWMKGIGIDFKGDIDFTRAYVE</sequence>
<dbReference type="PANTHER" id="PTHR30290:SF79">
    <property type="entry name" value="DIPEPTIDE-BINDING PROTEIN DPPE"/>
    <property type="match status" value="1"/>
</dbReference>
<dbReference type="InterPro" id="IPR039424">
    <property type="entry name" value="SBP_5"/>
</dbReference>
<keyword evidence="8" id="KW-1185">Reference proteome</keyword>